<dbReference type="GO" id="GO:0005829">
    <property type="term" value="C:cytosol"/>
    <property type="evidence" value="ECO:0007669"/>
    <property type="project" value="TreeGrafter"/>
</dbReference>
<dbReference type="AlphaFoldDB" id="A0A7G5GRA8"/>
<evidence type="ECO:0000313" key="2">
    <source>
        <dbReference type="EMBL" id="QMW01400.1"/>
    </source>
</evidence>
<evidence type="ECO:0000313" key="3">
    <source>
        <dbReference type="Proteomes" id="UP000515369"/>
    </source>
</evidence>
<reference evidence="2 3" key="1">
    <citation type="submission" date="2020-07" db="EMBL/GenBank/DDBJ databases">
        <title>Spirosoma foliorum sp. nov., isolated from the leaves on the Nejang mountain Korea, Republic of.</title>
        <authorList>
            <person name="Ho H."/>
            <person name="Lee Y.-J."/>
            <person name="Nurcahyanto D.-A."/>
            <person name="Kim S.-G."/>
        </authorList>
    </citation>
    <scope>NUCLEOTIDE SEQUENCE [LARGE SCALE GENOMIC DNA]</scope>
    <source>
        <strain evidence="2 3">PL0136</strain>
    </source>
</reference>
<dbReference type="GO" id="GO:0016812">
    <property type="term" value="F:hydrolase activity, acting on carbon-nitrogen (but not peptide) bonds, in cyclic amides"/>
    <property type="evidence" value="ECO:0007669"/>
    <property type="project" value="TreeGrafter"/>
</dbReference>
<dbReference type="KEGG" id="sfol:H3H32_26070"/>
<protein>
    <submittedName>
        <fullName evidence="2">D-aminoacylase</fullName>
    </submittedName>
</protein>
<keyword evidence="3" id="KW-1185">Reference proteome</keyword>
<proteinExistence type="predicted"/>
<dbReference type="InterPro" id="IPR032466">
    <property type="entry name" value="Metal_Hydrolase"/>
</dbReference>
<organism evidence="2 3">
    <name type="scientific">Spirosoma foliorum</name>
    <dbReference type="NCBI Taxonomy" id="2710596"/>
    <lineage>
        <taxon>Bacteria</taxon>
        <taxon>Pseudomonadati</taxon>
        <taxon>Bacteroidota</taxon>
        <taxon>Cytophagia</taxon>
        <taxon>Cytophagales</taxon>
        <taxon>Cytophagaceae</taxon>
        <taxon>Spirosoma</taxon>
    </lineage>
</organism>
<gene>
    <name evidence="2" type="ORF">H3H32_26070</name>
</gene>
<dbReference type="InterPro" id="IPR023100">
    <property type="entry name" value="D-aminoacylase_insert_dom_sf"/>
</dbReference>
<dbReference type="InterPro" id="IPR050378">
    <property type="entry name" value="Metallo-dep_Hydrolases_sf"/>
</dbReference>
<sequence>MKTRFLIWLGLAFSLNCLGQSRPASSTTYDVLIRNGLIYDGSGQKPYRGDVAIRADRVVAVGKLTSAKATTVIDANGMAVAPGFINVLSHAGSHLLKDGHSMSDLKQGITTEVFGELSWGPVNPDKLPFLQSSWLKAQGQTYDWTTLEGFMQKLERKGVTPNFASYVGAGEIRMMVLGENDVKPTPTQLAQMQTLVRQAMEGGALGVTTMLIYPPNTFANTDELIALCREAARYKGRYIVHMRSEADRLEEGIQELIRIGKEAKVPVELYHFKASGVRNWPKVDKAIALINNARQQGQDVTANMYTYTAGGTGLTSCLPPYVFNGGFLAGWKRLQDPDERRKIAQEVHQQTQPWENLFQLAGSMDNIVLAGFEQDSLKKYEGKTLGQVAAIRAKDPLETAMDLIVQDKSRVGTLYFLMSEENVKKEIRQPWVSFGSDAGSATIADTLAGKGHPREFGNFARLLGKYVREEKVISLEEAVRRLTSLPASNHKLISRGFLKPGYFADVVIFDPATIADKATYEKPFQYAVGVEHVWVNGKQVLRNGEHTGVLPGRALWGPGKKNPVGQ</sequence>
<name>A0A7G5GRA8_9BACT</name>
<dbReference type="SUPFAM" id="SSF51338">
    <property type="entry name" value="Composite domain of metallo-dependent hydrolases"/>
    <property type="match status" value="1"/>
</dbReference>
<feature type="domain" description="Amidohydrolase 3" evidence="1">
    <location>
        <begin position="72"/>
        <end position="540"/>
    </location>
</feature>
<dbReference type="Gene3D" id="3.30.1490.130">
    <property type="entry name" value="D-aminoacylase. Domain 3"/>
    <property type="match status" value="1"/>
</dbReference>
<dbReference type="Gene3D" id="3.20.20.140">
    <property type="entry name" value="Metal-dependent hydrolases"/>
    <property type="match status" value="2"/>
</dbReference>
<dbReference type="CDD" id="cd01297">
    <property type="entry name" value="D-aminoacylase"/>
    <property type="match status" value="1"/>
</dbReference>
<dbReference type="EMBL" id="CP059732">
    <property type="protein sequence ID" value="QMW01400.1"/>
    <property type="molecule type" value="Genomic_DNA"/>
</dbReference>
<dbReference type="GO" id="GO:0016811">
    <property type="term" value="F:hydrolase activity, acting on carbon-nitrogen (but not peptide) bonds, in linear amides"/>
    <property type="evidence" value="ECO:0007669"/>
    <property type="project" value="InterPro"/>
</dbReference>
<dbReference type="Proteomes" id="UP000515369">
    <property type="component" value="Chromosome"/>
</dbReference>
<dbReference type="PANTHER" id="PTHR11647:SF1">
    <property type="entry name" value="COLLAPSIN RESPONSE MEDIATOR PROTEIN"/>
    <property type="match status" value="1"/>
</dbReference>
<dbReference type="InterPro" id="IPR013108">
    <property type="entry name" value="Amidohydro_3"/>
</dbReference>
<accession>A0A7G5GRA8</accession>
<dbReference type="RefSeq" id="WP_182458682.1">
    <property type="nucleotide sequence ID" value="NZ_CP059732.1"/>
</dbReference>
<dbReference type="InterPro" id="IPR011059">
    <property type="entry name" value="Metal-dep_hydrolase_composite"/>
</dbReference>
<dbReference type="PANTHER" id="PTHR11647">
    <property type="entry name" value="HYDRANTOINASE/DIHYDROPYRIMIDINASE FAMILY MEMBER"/>
    <property type="match status" value="1"/>
</dbReference>
<dbReference type="Gene3D" id="2.30.40.10">
    <property type="entry name" value="Urease, subunit C, domain 1"/>
    <property type="match status" value="2"/>
</dbReference>
<dbReference type="SUPFAM" id="SSF51556">
    <property type="entry name" value="Metallo-dependent hydrolases"/>
    <property type="match status" value="1"/>
</dbReference>
<evidence type="ECO:0000259" key="1">
    <source>
        <dbReference type="Pfam" id="PF07969"/>
    </source>
</evidence>
<dbReference type="Pfam" id="PF07969">
    <property type="entry name" value="Amidohydro_3"/>
    <property type="match status" value="1"/>
</dbReference>